<evidence type="ECO:0000313" key="2">
    <source>
        <dbReference type="Proteomes" id="UP000237423"/>
    </source>
</evidence>
<reference evidence="1 2" key="1">
    <citation type="submission" date="2017-11" db="EMBL/GenBank/DDBJ databases">
        <title>Draft Genome Sequence of Methylobacter psychrotolerans Sph1T, an Obligate Methanotroph from Low-Temperature Environments.</title>
        <authorList>
            <person name="Oshkin I.Y."/>
            <person name="Miroshnikov K."/>
            <person name="Belova S.E."/>
            <person name="Korzhenkov A."/>
            <person name="Toshchakov S.V."/>
            <person name="Dedysh S.N."/>
        </authorList>
    </citation>
    <scope>NUCLEOTIDE SEQUENCE [LARGE SCALE GENOMIC DNA]</scope>
    <source>
        <strain evidence="1 2">Sph1</strain>
    </source>
</reference>
<dbReference type="EMBL" id="PGFZ01000003">
    <property type="protein sequence ID" value="POZ52393.1"/>
    <property type="molecule type" value="Genomic_DNA"/>
</dbReference>
<organism evidence="1 2">
    <name type="scientific">Methylovulum psychrotolerans</name>
    <dbReference type="NCBI Taxonomy" id="1704499"/>
    <lineage>
        <taxon>Bacteria</taxon>
        <taxon>Pseudomonadati</taxon>
        <taxon>Pseudomonadota</taxon>
        <taxon>Gammaproteobacteria</taxon>
        <taxon>Methylococcales</taxon>
        <taxon>Methylococcaceae</taxon>
        <taxon>Methylovulum</taxon>
    </lineage>
</organism>
<proteinExistence type="predicted"/>
<protein>
    <submittedName>
        <fullName evidence="1">Hybrid sensor histidine kinase/response regulator</fullName>
    </submittedName>
</protein>
<keyword evidence="1" id="KW-0808">Transferase</keyword>
<dbReference type="AlphaFoldDB" id="A0A2S5CNK2"/>
<name>A0A2S5CNK2_9GAMM</name>
<dbReference type="GO" id="GO:0016301">
    <property type="term" value="F:kinase activity"/>
    <property type="evidence" value="ECO:0007669"/>
    <property type="project" value="UniProtKB-KW"/>
</dbReference>
<accession>A0A2S5CNK2</accession>
<keyword evidence="1" id="KW-0418">Kinase</keyword>
<evidence type="ECO:0000313" key="1">
    <source>
        <dbReference type="EMBL" id="POZ52393.1"/>
    </source>
</evidence>
<gene>
    <name evidence="1" type="ORF">AADEFJLK_01875</name>
</gene>
<comment type="caution">
    <text evidence="1">The sequence shown here is derived from an EMBL/GenBank/DDBJ whole genome shotgun (WGS) entry which is preliminary data.</text>
</comment>
<dbReference type="Proteomes" id="UP000237423">
    <property type="component" value="Unassembled WGS sequence"/>
</dbReference>
<sequence length="59" mass="7037">MQEQLPRRSKRKYLAFGCENPIKKTVATATHRYIFQYRKSDCVISVINLTPKTHFEQHQ</sequence>